<dbReference type="WBParaSite" id="ACRNAN_Path_1258.g4916.t1">
    <property type="protein sequence ID" value="ACRNAN_Path_1258.g4916.t1"/>
    <property type="gene ID" value="ACRNAN_Path_1258.g4916"/>
</dbReference>
<dbReference type="PANTHER" id="PTHR47326:SF1">
    <property type="entry name" value="HTH PSQ-TYPE DOMAIN-CONTAINING PROTEIN"/>
    <property type="match status" value="1"/>
</dbReference>
<protein>
    <submittedName>
        <fullName evidence="3">Tc1-like transposase DDE domain-containing protein</fullName>
    </submittedName>
</protein>
<dbReference type="InterPro" id="IPR038717">
    <property type="entry name" value="Tc1-like_DDE_dom"/>
</dbReference>
<name>A0A914BXY4_9BILA</name>
<dbReference type="Proteomes" id="UP000887540">
    <property type="component" value="Unplaced"/>
</dbReference>
<evidence type="ECO:0000259" key="1">
    <source>
        <dbReference type="Pfam" id="PF13358"/>
    </source>
</evidence>
<sequence length="232" mass="27462">MWFTGEAKFYVNGRVECNNLIYTHHRKPDEADTLPHKIVKKYAPSNKPYITVWCAMNSEIYIGPYFYNGEMTPEIYKENLEKFVKELRYITSETEHPIFIHDDSKIHSSADVTAYLEKEFPHHWVGTGSSYANWPRHSPDLNPVNFFLWGYIKSRVFKTPIQDGNLDELKERIQNAFKNVTKDLLEESIEDYKARLERVEYNEGNLVDATVYGEELDYSKIRAWGMYAWPYY</sequence>
<dbReference type="InterPro" id="IPR036397">
    <property type="entry name" value="RNaseH_sf"/>
</dbReference>
<evidence type="ECO:0000313" key="2">
    <source>
        <dbReference type="Proteomes" id="UP000887540"/>
    </source>
</evidence>
<dbReference type="PANTHER" id="PTHR47326">
    <property type="entry name" value="TRANSPOSABLE ELEMENT TC3 TRANSPOSASE-LIKE PROTEIN"/>
    <property type="match status" value="1"/>
</dbReference>
<dbReference type="AlphaFoldDB" id="A0A914BXY4"/>
<evidence type="ECO:0000313" key="3">
    <source>
        <dbReference type="WBParaSite" id="ACRNAN_Path_1258.g4916.t1"/>
    </source>
</evidence>
<dbReference type="Gene3D" id="3.30.420.10">
    <property type="entry name" value="Ribonuclease H-like superfamily/Ribonuclease H"/>
    <property type="match status" value="1"/>
</dbReference>
<reference evidence="3" key="1">
    <citation type="submission" date="2022-11" db="UniProtKB">
        <authorList>
            <consortium name="WormBaseParasite"/>
        </authorList>
    </citation>
    <scope>IDENTIFICATION</scope>
</reference>
<accession>A0A914BXY4</accession>
<keyword evidence="2" id="KW-1185">Reference proteome</keyword>
<organism evidence="2 3">
    <name type="scientific">Acrobeloides nanus</name>
    <dbReference type="NCBI Taxonomy" id="290746"/>
    <lineage>
        <taxon>Eukaryota</taxon>
        <taxon>Metazoa</taxon>
        <taxon>Ecdysozoa</taxon>
        <taxon>Nematoda</taxon>
        <taxon>Chromadorea</taxon>
        <taxon>Rhabditida</taxon>
        <taxon>Tylenchina</taxon>
        <taxon>Cephalobomorpha</taxon>
        <taxon>Cephaloboidea</taxon>
        <taxon>Cephalobidae</taxon>
        <taxon>Acrobeloides</taxon>
    </lineage>
</organism>
<proteinExistence type="predicted"/>
<dbReference type="Pfam" id="PF13358">
    <property type="entry name" value="DDE_3"/>
    <property type="match status" value="1"/>
</dbReference>
<dbReference type="GO" id="GO:0003676">
    <property type="term" value="F:nucleic acid binding"/>
    <property type="evidence" value="ECO:0007669"/>
    <property type="project" value="InterPro"/>
</dbReference>
<feature type="domain" description="Tc1-like transposase DDE" evidence="1">
    <location>
        <begin position="50"/>
        <end position="162"/>
    </location>
</feature>